<dbReference type="Proteomes" id="UP001210678">
    <property type="component" value="Unassembled WGS sequence"/>
</dbReference>
<dbReference type="NCBIfam" id="TIGR00099">
    <property type="entry name" value="Cof-subfamily"/>
    <property type="match status" value="1"/>
</dbReference>
<dbReference type="RefSeq" id="WP_272138268.1">
    <property type="nucleotide sequence ID" value="NZ_JAQLOI010000003.1"/>
</dbReference>
<dbReference type="PANTHER" id="PTHR10000">
    <property type="entry name" value="PHOSPHOSERINE PHOSPHATASE"/>
    <property type="match status" value="1"/>
</dbReference>
<dbReference type="InterPro" id="IPR000150">
    <property type="entry name" value="Cof"/>
</dbReference>
<keyword evidence="2" id="KW-1185">Reference proteome</keyword>
<protein>
    <submittedName>
        <fullName evidence="1">Cof-type HAD-IIB family hydrolase</fullName>
    </submittedName>
</protein>
<dbReference type="EMBL" id="JAQLOI010000003">
    <property type="protein sequence ID" value="MDB1124982.1"/>
    <property type="molecule type" value="Genomic_DNA"/>
</dbReference>
<dbReference type="Gene3D" id="3.30.1240.10">
    <property type="match status" value="1"/>
</dbReference>
<dbReference type="SFLD" id="SFLDS00003">
    <property type="entry name" value="Haloacid_Dehalogenase"/>
    <property type="match status" value="1"/>
</dbReference>
<accession>A0ABT4YUD2</accession>
<dbReference type="GO" id="GO:0016787">
    <property type="term" value="F:hydrolase activity"/>
    <property type="evidence" value="ECO:0007669"/>
    <property type="project" value="UniProtKB-KW"/>
</dbReference>
<evidence type="ECO:0000313" key="2">
    <source>
        <dbReference type="Proteomes" id="UP001210678"/>
    </source>
</evidence>
<dbReference type="SUPFAM" id="SSF56784">
    <property type="entry name" value="HAD-like"/>
    <property type="match status" value="1"/>
</dbReference>
<dbReference type="InterPro" id="IPR006379">
    <property type="entry name" value="HAD-SF_hydro_IIB"/>
</dbReference>
<reference evidence="1 2" key="1">
    <citation type="submission" date="2023-01" db="EMBL/GenBank/DDBJ databases">
        <title>Vibrio sp. KJ40-1 sp.nov, isolated from marine algae.</title>
        <authorList>
            <person name="Butt M."/>
            <person name="Kim J.M.J."/>
            <person name="Jeon C.O.C."/>
        </authorList>
    </citation>
    <scope>NUCLEOTIDE SEQUENCE [LARGE SCALE GENOMIC DNA]</scope>
    <source>
        <strain evidence="1 2">KJ40-1</strain>
    </source>
</reference>
<evidence type="ECO:0000313" key="1">
    <source>
        <dbReference type="EMBL" id="MDB1124982.1"/>
    </source>
</evidence>
<sequence>MSQNNVKFIAADMDGTLLNEMGALDPEFFNVYQQLSEKGIIFAAASGRQYYSLMQTFSPIKNDMMFIAENGTLVMHQEKELYSCTIGKSSIVDIITQARSIDNAHIVLCGKKSAYVETQAPNAIEEIQKYYHRCEYVEDLLNVEDDFIKVAICHFDGSEAHVYPSINEKFGHDHKVVVSAKIWLDVMNAKASKGAAIEHLQKTLGFGFNETMSFGDYFNDVEMLETSYYSYAMENAHEGVKKYARFSAPCNRDSGVLTVIKQSVLDCN</sequence>
<dbReference type="PANTHER" id="PTHR10000:SF53">
    <property type="entry name" value="5-AMINO-6-(5-PHOSPHO-D-RIBITYLAMINO)URACIL PHOSPHATASE YBJI-RELATED"/>
    <property type="match status" value="1"/>
</dbReference>
<keyword evidence="1" id="KW-0378">Hydrolase</keyword>
<dbReference type="PROSITE" id="PS01228">
    <property type="entry name" value="COF_1"/>
    <property type="match status" value="1"/>
</dbReference>
<comment type="caution">
    <text evidence="1">The sequence shown here is derived from an EMBL/GenBank/DDBJ whole genome shotgun (WGS) entry which is preliminary data.</text>
</comment>
<gene>
    <name evidence="1" type="ORF">PGX00_15600</name>
</gene>
<dbReference type="NCBIfam" id="TIGR01484">
    <property type="entry name" value="HAD-SF-IIB"/>
    <property type="match status" value="1"/>
</dbReference>
<dbReference type="InterPro" id="IPR023214">
    <property type="entry name" value="HAD_sf"/>
</dbReference>
<proteinExistence type="predicted"/>
<dbReference type="SFLD" id="SFLDG01144">
    <property type="entry name" value="C2.B.4:_PGP_Like"/>
    <property type="match status" value="1"/>
</dbReference>
<dbReference type="InterPro" id="IPR036412">
    <property type="entry name" value="HAD-like_sf"/>
</dbReference>
<dbReference type="CDD" id="cd07518">
    <property type="entry name" value="HAD_YbiV-Like"/>
    <property type="match status" value="1"/>
</dbReference>
<dbReference type="Gene3D" id="3.40.50.1000">
    <property type="entry name" value="HAD superfamily/HAD-like"/>
    <property type="match status" value="1"/>
</dbReference>
<name>A0ABT4YUD2_9VIBR</name>
<dbReference type="Pfam" id="PF08282">
    <property type="entry name" value="Hydrolase_3"/>
    <property type="match status" value="1"/>
</dbReference>
<organism evidence="1 2">
    <name type="scientific">Vibrio algarum</name>
    <dbReference type="NCBI Taxonomy" id="3020714"/>
    <lineage>
        <taxon>Bacteria</taxon>
        <taxon>Pseudomonadati</taxon>
        <taxon>Pseudomonadota</taxon>
        <taxon>Gammaproteobacteria</taxon>
        <taxon>Vibrionales</taxon>
        <taxon>Vibrionaceae</taxon>
        <taxon>Vibrio</taxon>
    </lineage>
</organism>
<dbReference type="SFLD" id="SFLDG01140">
    <property type="entry name" value="C2.B:_Phosphomannomutase_and_P"/>
    <property type="match status" value="1"/>
</dbReference>